<dbReference type="Gene3D" id="1.10.357.10">
    <property type="entry name" value="Tetracycline Repressor, domain 2"/>
    <property type="match status" value="1"/>
</dbReference>
<dbReference type="PRINTS" id="PR00455">
    <property type="entry name" value="HTHTETR"/>
</dbReference>
<feature type="DNA-binding region" description="H-T-H motif" evidence="2">
    <location>
        <begin position="39"/>
        <end position="58"/>
    </location>
</feature>
<dbReference type="RefSeq" id="WP_184465017.1">
    <property type="nucleotide sequence ID" value="NZ_JACHHW010000015.1"/>
</dbReference>
<evidence type="ECO:0000256" key="2">
    <source>
        <dbReference type="PROSITE-ProRule" id="PRU00335"/>
    </source>
</evidence>
<protein>
    <submittedName>
        <fullName evidence="4">AcrR family transcriptional regulator</fullName>
    </submittedName>
</protein>
<name>A0A840R779_9GAMM</name>
<dbReference type="AlphaFoldDB" id="A0A840R779"/>
<dbReference type="PROSITE" id="PS50977">
    <property type="entry name" value="HTH_TETR_2"/>
    <property type="match status" value="1"/>
</dbReference>
<comment type="caution">
    <text evidence="4">The sequence shown here is derived from an EMBL/GenBank/DDBJ whole genome shotgun (WGS) entry which is preliminary data.</text>
</comment>
<organism evidence="4 5">
    <name type="scientific">Zhongshania antarctica</name>
    <dbReference type="NCBI Taxonomy" id="641702"/>
    <lineage>
        <taxon>Bacteria</taxon>
        <taxon>Pseudomonadati</taxon>
        <taxon>Pseudomonadota</taxon>
        <taxon>Gammaproteobacteria</taxon>
        <taxon>Cellvibrionales</taxon>
        <taxon>Spongiibacteraceae</taxon>
        <taxon>Zhongshania</taxon>
    </lineage>
</organism>
<evidence type="ECO:0000313" key="4">
    <source>
        <dbReference type="EMBL" id="MBB5189159.1"/>
    </source>
</evidence>
<gene>
    <name evidence="4" type="ORF">HNQ57_003462</name>
</gene>
<dbReference type="InterPro" id="IPR001647">
    <property type="entry name" value="HTH_TetR"/>
</dbReference>
<evidence type="ECO:0000313" key="5">
    <source>
        <dbReference type="Proteomes" id="UP000536640"/>
    </source>
</evidence>
<dbReference type="Proteomes" id="UP000536640">
    <property type="component" value="Unassembled WGS sequence"/>
</dbReference>
<proteinExistence type="predicted"/>
<evidence type="ECO:0000256" key="1">
    <source>
        <dbReference type="ARBA" id="ARBA00023125"/>
    </source>
</evidence>
<accession>A0A840R779</accession>
<dbReference type="GO" id="GO:0003677">
    <property type="term" value="F:DNA binding"/>
    <property type="evidence" value="ECO:0007669"/>
    <property type="project" value="UniProtKB-UniRule"/>
</dbReference>
<feature type="domain" description="HTH tetR-type" evidence="3">
    <location>
        <begin position="16"/>
        <end position="76"/>
    </location>
</feature>
<dbReference type="PANTHER" id="PTHR43479:SF11">
    <property type="entry name" value="ACREF_ENVCD OPERON REPRESSOR-RELATED"/>
    <property type="match status" value="1"/>
</dbReference>
<dbReference type="InterPro" id="IPR009057">
    <property type="entry name" value="Homeodomain-like_sf"/>
</dbReference>
<dbReference type="Pfam" id="PF00440">
    <property type="entry name" value="TetR_N"/>
    <property type="match status" value="1"/>
</dbReference>
<evidence type="ECO:0000259" key="3">
    <source>
        <dbReference type="PROSITE" id="PS50977"/>
    </source>
</evidence>
<sequence>MASKVLKRKPKQERSVVTHNIIVESAAQVLLQRDYISTTTNRIAERAGVSVGSIYQYFNNKNEIYDAVLDYYLSKIVDAIFCMELKNDLALVAIIELLVGKIYGEWPEGPELLRKLRQAPGAHFHEKISELKSNVVSYFSGFLDDRNEIVDVEDLDISLNICMNSIEGIFLNASAEIPPSRLAKEISLICSRYLLPRE</sequence>
<dbReference type="SUPFAM" id="SSF46689">
    <property type="entry name" value="Homeodomain-like"/>
    <property type="match status" value="1"/>
</dbReference>
<dbReference type="InterPro" id="IPR050624">
    <property type="entry name" value="HTH-type_Tx_Regulator"/>
</dbReference>
<keyword evidence="1 2" id="KW-0238">DNA-binding</keyword>
<reference evidence="4 5" key="1">
    <citation type="submission" date="2020-08" db="EMBL/GenBank/DDBJ databases">
        <title>Genomic Encyclopedia of Type Strains, Phase IV (KMG-IV): sequencing the most valuable type-strain genomes for metagenomic binning, comparative biology and taxonomic classification.</title>
        <authorList>
            <person name="Goeker M."/>
        </authorList>
    </citation>
    <scope>NUCLEOTIDE SEQUENCE [LARGE SCALE GENOMIC DNA]</scope>
    <source>
        <strain evidence="4 5">DSM 25701</strain>
    </source>
</reference>
<keyword evidence="5" id="KW-1185">Reference proteome</keyword>
<dbReference type="EMBL" id="JACHHW010000015">
    <property type="protein sequence ID" value="MBB5189159.1"/>
    <property type="molecule type" value="Genomic_DNA"/>
</dbReference>
<dbReference type="PANTHER" id="PTHR43479">
    <property type="entry name" value="ACREF/ENVCD OPERON REPRESSOR-RELATED"/>
    <property type="match status" value="1"/>
</dbReference>